<gene>
    <name evidence="2" type="ORF">PR017_23395</name>
</gene>
<keyword evidence="2" id="KW-0614">Plasmid</keyword>
<evidence type="ECO:0000313" key="2">
    <source>
        <dbReference type="EMBL" id="WFR98291.1"/>
    </source>
</evidence>
<evidence type="ECO:0000256" key="1">
    <source>
        <dbReference type="SAM" id="SignalP"/>
    </source>
</evidence>
<dbReference type="EMBL" id="CP117257">
    <property type="protein sequence ID" value="WFR98291.1"/>
    <property type="molecule type" value="Genomic_DNA"/>
</dbReference>
<protein>
    <recommendedName>
        <fullName evidence="4">Type VI secretion protein</fullName>
    </recommendedName>
</protein>
<evidence type="ECO:0008006" key="4">
    <source>
        <dbReference type="Google" id="ProtNLM"/>
    </source>
</evidence>
<geneLocation type="plasmid" evidence="2 3">
    <name>pTi1078</name>
</geneLocation>
<dbReference type="Proteomes" id="UP000249499">
    <property type="component" value="Plasmid pTi1078"/>
</dbReference>
<sequence>MSVRNRNLSASMCLVVLVAMSGISPTMAQVPVNDAARTTEETKTAVCVQRARTFKQSSVAPSRGVTSSVTAKGDLAGIPPISGAAISGSPLSGTAIGTSDLSILLATGSSVQALKTRNIGQVVSALAATAAAISANTSTLQNQAATIGNANSLQGAFDQNTTARLSGAQIWNQAIQSATTTVRLRNQRLVDQAAAESAASKVMTYDPGSVSFINGNE</sequence>
<keyword evidence="1" id="KW-0732">Signal</keyword>
<dbReference type="KEGG" id="rtu:PR017_23395"/>
<evidence type="ECO:0000313" key="3">
    <source>
        <dbReference type="Proteomes" id="UP000249499"/>
    </source>
</evidence>
<dbReference type="AlphaFoldDB" id="A0AAF1KWB5"/>
<dbReference type="RefSeq" id="WP_240538797.1">
    <property type="nucleotide sequence ID" value="NZ_CP117257.1"/>
</dbReference>
<reference evidence="3" key="2">
    <citation type="journal article" date="2023" name="MicrobiologyOpen">
        <title>Genomics of the tumorigenes clade of the family Rhizobiaceae and description of Rhizobium rhododendri sp. nov.</title>
        <authorList>
            <person name="Kuzmanovic N."/>
            <person name="diCenzo G.C."/>
            <person name="Bunk B."/>
            <person name="Sproeer C."/>
            <person name="Fruehling A."/>
            <person name="Neumann-Schaal M."/>
            <person name="Overmann J."/>
            <person name="Smalla K."/>
        </authorList>
    </citation>
    <scope>NUCLEOTIDE SEQUENCE [LARGE SCALE GENOMIC DNA]</scope>
    <source>
        <strain evidence="3">1078</strain>
        <plasmid evidence="3">pTi1078</plasmid>
    </source>
</reference>
<organism evidence="2 3">
    <name type="scientific">Rhizobium tumorigenes</name>
    <dbReference type="NCBI Taxonomy" id="2041385"/>
    <lineage>
        <taxon>Bacteria</taxon>
        <taxon>Pseudomonadati</taxon>
        <taxon>Pseudomonadota</taxon>
        <taxon>Alphaproteobacteria</taxon>
        <taxon>Hyphomicrobiales</taxon>
        <taxon>Rhizobiaceae</taxon>
        <taxon>Rhizobium/Agrobacterium group</taxon>
        <taxon>Rhizobium</taxon>
    </lineage>
</organism>
<feature type="signal peptide" evidence="1">
    <location>
        <begin position="1"/>
        <end position="28"/>
    </location>
</feature>
<reference evidence="2 3" key="1">
    <citation type="journal article" date="2018" name="Sci. Rep.">
        <title>Rhizobium tumorigenes sp. nov., a novel plant tumorigenic bacterium isolated from cane gall tumors on thornless blackberry.</title>
        <authorList>
            <person name="Kuzmanovi N."/>
            <person name="Smalla K."/>
            <person name="Gronow S."/>
            <person name="PuBawska J."/>
        </authorList>
    </citation>
    <scope>NUCLEOTIDE SEQUENCE [LARGE SCALE GENOMIC DNA]</scope>
    <source>
        <strain evidence="2 3">1078</strain>
    </source>
</reference>
<name>A0AAF1KWB5_9HYPH</name>
<accession>A0AAF1KWB5</accession>
<keyword evidence="3" id="KW-1185">Reference proteome</keyword>
<feature type="chain" id="PRO_5042145381" description="Type VI secretion protein" evidence="1">
    <location>
        <begin position="29"/>
        <end position="217"/>
    </location>
</feature>
<proteinExistence type="predicted"/>